<keyword evidence="7 9" id="KW-0808">Transferase</keyword>
<evidence type="ECO:0000256" key="7">
    <source>
        <dbReference type="ARBA" id="ARBA00022679"/>
    </source>
</evidence>
<dbReference type="PIRSF" id="PIRSF000412">
    <property type="entry name" value="SHMT"/>
    <property type="match status" value="1"/>
</dbReference>
<evidence type="ECO:0000256" key="2">
    <source>
        <dbReference type="ARBA" id="ARBA00004496"/>
    </source>
</evidence>
<comment type="pathway">
    <text evidence="9">Amino-acid biosynthesis; glycine biosynthesis; glycine from L-serine: step 1/1.</text>
</comment>
<feature type="site" description="Plays an important role in substrate specificity" evidence="9">
    <location>
        <position position="225"/>
    </location>
</feature>
<name>A0A1G1W3G7_9BACT</name>
<dbReference type="UniPathway" id="UPA00288">
    <property type="reaction ID" value="UER01023"/>
</dbReference>
<evidence type="ECO:0000259" key="11">
    <source>
        <dbReference type="Pfam" id="PF00464"/>
    </source>
</evidence>
<comment type="subcellular location">
    <subcellularLocation>
        <location evidence="2 9">Cytoplasm</location>
    </subcellularLocation>
</comment>
<reference evidence="12 13" key="1">
    <citation type="journal article" date="2016" name="Nat. Commun.">
        <title>Thousands of microbial genomes shed light on interconnected biogeochemical processes in an aquifer system.</title>
        <authorList>
            <person name="Anantharaman K."/>
            <person name="Brown C.T."/>
            <person name="Hug L.A."/>
            <person name="Sharon I."/>
            <person name="Castelle C.J."/>
            <person name="Probst A.J."/>
            <person name="Thomas B.C."/>
            <person name="Singh A."/>
            <person name="Wilkins M.J."/>
            <person name="Karaoz U."/>
            <person name="Brodie E.L."/>
            <person name="Williams K.H."/>
            <person name="Hubbard S.S."/>
            <person name="Banfield J.F."/>
        </authorList>
    </citation>
    <scope>NUCLEOTIDE SEQUENCE [LARGE SCALE GENOMIC DNA]</scope>
</reference>
<dbReference type="InterPro" id="IPR015422">
    <property type="entry name" value="PyrdxlP-dep_Trfase_small"/>
</dbReference>
<dbReference type="GO" id="GO:0035999">
    <property type="term" value="P:tetrahydrofolate interconversion"/>
    <property type="evidence" value="ECO:0007669"/>
    <property type="project" value="UniProtKB-UniRule"/>
</dbReference>
<dbReference type="GO" id="GO:0032259">
    <property type="term" value="P:methylation"/>
    <property type="evidence" value="ECO:0007669"/>
    <property type="project" value="UniProtKB-KW"/>
</dbReference>
<dbReference type="InterPro" id="IPR039429">
    <property type="entry name" value="SHMT-like_dom"/>
</dbReference>
<comment type="pathway">
    <text evidence="9">One-carbon metabolism; tetrahydrofolate interconversion.</text>
</comment>
<dbReference type="InterPro" id="IPR001085">
    <property type="entry name" value="Ser_HO-MeTrfase"/>
</dbReference>
<evidence type="ECO:0000256" key="9">
    <source>
        <dbReference type="HAMAP-Rule" id="MF_00051"/>
    </source>
</evidence>
<dbReference type="HAMAP" id="MF_00051">
    <property type="entry name" value="SHMT"/>
    <property type="match status" value="1"/>
</dbReference>
<keyword evidence="9" id="KW-0028">Amino-acid biosynthesis</keyword>
<evidence type="ECO:0000256" key="6">
    <source>
        <dbReference type="ARBA" id="ARBA00022563"/>
    </source>
</evidence>
<keyword evidence="6 9" id="KW-0554">One-carbon metabolism</keyword>
<dbReference type="InterPro" id="IPR019798">
    <property type="entry name" value="Ser_HO-MeTrfase_PLP_BS"/>
</dbReference>
<dbReference type="InterPro" id="IPR015421">
    <property type="entry name" value="PyrdxlP-dep_Trfase_major"/>
</dbReference>
<protein>
    <recommendedName>
        <fullName evidence="9">Serine hydroxymethyltransferase</fullName>
        <shortName evidence="9">SHMT</shortName>
        <shortName evidence="9">Serine methylase</shortName>
        <ecNumber evidence="9">2.1.2.1</ecNumber>
    </recommendedName>
</protein>
<evidence type="ECO:0000313" key="12">
    <source>
        <dbReference type="EMBL" id="OGY22229.1"/>
    </source>
</evidence>
<dbReference type="GO" id="GO:0004372">
    <property type="term" value="F:glycine hydroxymethyltransferase activity"/>
    <property type="evidence" value="ECO:0007669"/>
    <property type="project" value="UniProtKB-UniRule"/>
</dbReference>
<dbReference type="PANTHER" id="PTHR11680:SF35">
    <property type="entry name" value="SERINE HYDROXYMETHYLTRANSFERASE 1"/>
    <property type="match status" value="1"/>
</dbReference>
<dbReference type="UniPathway" id="UPA00193"/>
<comment type="function">
    <text evidence="9">Catalyzes the reversible interconversion of serine and glycine with tetrahydrofolate (THF) serving as the one-carbon carrier. This reaction serves as the major source of one-carbon groups required for the biosynthesis of purines, thymidylate, methionine, and other important biomolecules. Also exhibits THF-independent aldolase activity toward beta-hydroxyamino acids, producing glycine and aldehydes, via a retro-aldol mechanism.</text>
</comment>
<feature type="binding site" evidence="9">
    <location>
        <position position="241"/>
    </location>
    <ligand>
        <name>(6S)-5,6,7,8-tetrahydrofolate</name>
        <dbReference type="ChEBI" id="CHEBI:57453"/>
    </ligand>
</feature>
<comment type="subunit">
    <text evidence="4 9">Homodimer.</text>
</comment>
<dbReference type="GO" id="GO:0030170">
    <property type="term" value="F:pyridoxal phosphate binding"/>
    <property type="evidence" value="ECO:0007669"/>
    <property type="project" value="UniProtKB-UniRule"/>
</dbReference>
<dbReference type="STRING" id="1802591.A2113_03050"/>
<evidence type="ECO:0000256" key="10">
    <source>
        <dbReference type="PIRSR" id="PIRSR000412-50"/>
    </source>
</evidence>
<evidence type="ECO:0000256" key="4">
    <source>
        <dbReference type="ARBA" id="ARBA00011738"/>
    </source>
</evidence>
<proteinExistence type="inferred from homology"/>
<dbReference type="NCBIfam" id="NF000586">
    <property type="entry name" value="PRK00011.1"/>
    <property type="match status" value="1"/>
</dbReference>
<comment type="catalytic activity">
    <reaction evidence="9">
        <text>(6R)-5,10-methylene-5,6,7,8-tetrahydrofolate + glycine + H2O = (6S)-5,6,7,8-tetrahydrofolate + L-serine</text>
        <dbReference type="Rhea" id="RHEA:15481"/>
        <dbReference type="ChEBI" id="CHEBI:15377"/>
        <dbReference type="ChEBI" id="CHEBI:15636"/>
        <dbReference type="ChEBI" id="CHEBI:33384"/>
        <dbReference type="ChEBI" id="CHEBI:57305"/>
        <dbReference type="ChEBI" id="CHEBI:57453"/>
        <dbReference type="EC" id="2.1.2.1"/>
    </reaction>
</comment>
<comment type="similarity">
    <text evidence="3 9">Belongs to the SHMT family.</text>
</comment>
<dbReference type="InterPro" id="IPR049943">
    <property type="entry name" value="Ser_HO-MeTrfase-like"/>
</dbReference>
<dbReference type="Proteomes" id="UP000176299">
    <property type="component" value="Unassembled WGS sequence"/>
</dbReference>
<keyword evidence="8 9" id="KW-0663">Pyridoxal phosphate</keyword>
<feature type="binding site" evidence="9">
    <location>
        <begin position="121"/>
        <end position="123"/>
    </location>
    <ligand>
        <name>(6S)-5,6,7,8-tetrahydrofolate</name>
        <dbReference type="ChEBI" id="CHEBI:57453"/>
    </ligand>
</feature>
<evidence type="ECO:0000256" key="1">
    <source>
        <dbReference type="ARBA" id="ARBA00001933"/>
    </source>
</evidence>
<feature type="domain" description="Serine hydroxymethyltransferase-like" evidence="11">
    <location>
        <begin position="4"/>
        <end position="381"/>
    </location>
</feature>
<gene>
    <name evidence="9 12" type="primary">glyA</name>
    <name evidence="12" type="ORF">A2113_03050</name>
</gene>
<dbReference type="InterPro" id="IPR015424">
    <property type="entry name" value="PyrdxlP-dep_Trfase"/>
</dbReference>
<keyword evidence="12" id="KW-0489">Methyltransferase</keyword>
<comment type="caution">
    <text evidence="9">Lacks conserved residue(s) required for the propagation of feature annotation.</text>
</comment>
<feature type="modified residue" description="N6-(pyridoxal phosphate)lysine" evidence="9 10">
    <location>
        <position position="226"/>
    </location>
</feature>
<feature type="binding site" evidence="9">
    <location>
        <position position="117"/>
    </location>
    <ligand>
        <name>(6S)-5,6,7,8-tetrahydrofolate</name>
        <dbReference type="ChEBI" id="CHEBI:57453"/>
    </ligand>
</feature>
<evidence type="ECO:0000313" key="13">
    <source>
        <dbReference type="Proteomes" id="UP000176299"/>
    </source>
</evidence>
<evidence type="ECO:0000256" key="5">
    <source>
        <dbReference type="ARBA" id="ARBA00022490"/>
    </source>
</evidence>
<dbReference type="SUPFAM" id="SSF53383">
    <property type="entry name" value="PLP-dependent transferases"/>
    <property type="match status" value="1"/>
</dbReference>
<sequence>MKSLKDVDKKVAELIKKEEKRQRQDINLIPSENYTSRAVREALGSVFTNKYSEGYPFKRYYAGNKFVDEVESLAIERAKKLFGVGFANVQGLSGSPANMAAYLALAEVGDTIMGMSLVSGGHLTHGSPVSFSGKLFNAVSYTVDPKTELIDFNEVAKLAKKHRPKIIVCGFTAYPRIVPWKKFREVADSVGAYLLADIAHIAGLIVAGVHTSPVGVADVVTTTTHKTLRGPRGAIIMTNNEELAQKIDKTVFPGLQGGPHDNTTAAIAVALKEASTASFKKYGVQIVKNAKVLASFLSKNNLRLVSGGTDTHLMLVDFGEKGPTGKEVQEALNRCGIVVNKNTVPRETRKPFVTSGIRLGTPAVTTRGMKEKEMEKIGNLIADIIGNRAQEKKLKEIAGQIKLLTTRFPVP</sequence>
<dbReference type="Gene3D" id="3.90.1150.10">
    <property type="entry name" value="Aspartate Aminotransferase, domain 1"/>
    <property type="match status" value="1"/>
</dbReference>
<dbReference type="FunFam" id="3.40.640.10:FF:000001">
    <property type="entry name" value="Serine hydroxymethyltransferase"/>
    <property type="match status" value="1"/>
</dbReference>
<evidence type="ECO:0000256" key="3">
    <source>
        <dbReference type="ARBA" id="ARBA00006376"/>
    </source>
</evidence>
<dbReference type="GO" id="GO:0019264">
    <property type="term" value="P:glycine biosynthetic process from serine"/>
    <property type="evidence" value="ECO:0007669"/>
    <property type="project" value="UniProtKB-UniRule"/>
</dbReference>
<evidence type="ECO:0000256" key="8">
    <source>
        <dbReference type="ARBA" id="ARBA00022898"/>
    </source>
</evidence>
<dbReference type="Pfam" id="PF00464">
    <property type="entry name" value="SHMT"/>
    <property type="match status" value="1"/>
</dbReference>
<dbReference type="AlphaFoldDB" id="A0A1G1W3G7"/>
<dbReference type="EMBL" id="MHCN01000007">
    <property type="protein sequence ID" value="OGY22229.1"/>
    <property type="molecule type" value="Genomic_DNA"/>
</dbReference>
<dbReference type="GO" id="GO:0008168">
    <property type="term" value="F:methyltransferase activity"/>
    <property type="evidence" value="ECO:0007669"/>
    <property type="project" value="UniProtKB-KW"/>
</dbReference>
<keyword evidence="5 9" id="KW-0963">Cytoplasm</keyword>
<comment type="cofactor">
    <cofactor evidence="1 9 10">
        <name>pyridoxal 5'-phosphate</name>
        <dbReference type="ChEBI" id="CHEBI:597326"/>
    </cofactor>
</comment>
<comment type="caution">
    <text evidence="12">The sequence shown here is derived from an EMBL/GenBank/DDBJ whole genome shotgun (WGS) entry which is preliminary data.</text>
</comment>
<dbReference type="PANTHER" id="PTHR11680">
    <property type="entry name" value="SERINE HYDROXYMETHYLTRANSFERASE"/>
    <property type="match status" value="1"/>
</dbReference>
<dbReference type="CDD" id="cd00378">
    <property type="entry name" value="SHMT"/>
    <property type="match status" value="1"/>
</dbReference>
<dbReference type="GO" id="GO:0005829">
    <property type="term" value="C:cytosol"/>
    <property type="evidence" value="ECO:0007669"/>
    <property type="project" value="TreeGrafter"/>
</dbReference>
<dbReference type="Gene3D" id="3.40.640.10">
    <property type="entry name" value="Type I PLP-dependent aspartate aminotransferase-like (Major domain)"/>
    <property type="match status" value="1"/>
</dbReference>
<dbReference type="EC" id="2.1.2.1" evidence="9"/>
<organism evidence="12 13">
    <name type="scientific">Candidatus Woykebacteria bacterium GWA1_44_8</name>
    <dbReference type="NCBI Taxonomy" id="1802591"/>
    <lineage>
        <taxon>Bacteria</taxon>
        <taxon>Candidatus Woykeibacteriota</taxon>
    </lineage>
</organism>
<accession>A0A1G1W3G7</accession>
<dbReference type="PROSITE" id="PS00096">
    <property type="entry name" value="SHMT"/>
    <property type="match status" value="1"/>
</dbReference>